<dbReference type="InterPro" id="IPR003087">
    <property type="entry name" value="LCN2/LCN12"/>
</dbReference>
<reference evidence="12 13" key="1">
    <citation type="journal article" date="2011" name="Nature">
        <title>Genome sequencing reveals insights into physiology and longevity of the naked mole rat.</title>
        <authorList>
            <person name="Kim E.B."/>
            <person name="Fang X."/>
            <person name="Fushan A.A."/>
            <person name="Huang Z."/>
            <person name="Lobanov A.V."/>
            <person name="Han L."/>
            <person name="Marino S.M."/>
            <person name="Sun X."/>
            <person name="Turanov A.A."/>
            <person name="Yang P."/>
            <person name="Yim S.H."/>
            <person name="Zhao X."/>
            <person name="Kasaikina M.V."/>
            <person name="Stoletzki N."/>
            <person name="Peng C."/>
            <person name="Polak P."/>
            <person name="Xiong Z."/>
            <person name="Kiezun A."/>
            <person name="Zhu Y."/>
            <person name="Chen Y."/>
            <person name="Kryukov G.V."/>
            <person name="Zhang Q."/>
            <person name="Peshkin L."/>
            <person name="Yang L."/>
            <person name="Bronson R.T."/>
            <person name="Buffenstein R."/>
            <person name="Wang B."/>
            <person name="Han C."/>
            <person name="Li Q."/>
            <person name="Chen L."/>
            <person name="Zhao W."/>
            <person name="Sunyaev S.R."/>
            <person name="Park T.J."/>
            <person name="Zhang G."/>
            <person name="Wang J."/>
            <person name="Gladyshev V.N."/>
        </authorList>
    </citation>
    <scope>NUCLEOTIDE SEQUENCE [LARGE SCALE GENOMIC DNA]</scope>
</reference>
<dbReference type="InterPro" id="IPR000566">
    <property type="entry name" value="Lipocln_cytosolic_FA-bd_dom"/>
</dbReference>
<dbReference type="Gene3D" id="2.40.128.20">
    <property type="match status" value="1"/>
</dbReference>
<dbReference type="PRINTS" id="PR00179">
    <property type="entry name" value="LIPOCALIN"/>
</dbReference>
<dbReference type="PANTHER" id="PTHR11430:SF13">
    <property type="entry name" value="NEUTROPHIL GELATINASE-ASSOCIATED LIPOCALIN"/>
    <property type="match status" value="1"/>
</dbReference>
<evidence type="ECO:0000256" key="7">
    <source>
        <dbReference type="ARBA" id="ARBA00023180"/>
    </source>
</evidence>
<dbReference type="eggNOG" id="ENOG502T7VZ">
    <property type="taxonomic scope" value="Eukaryota"/>
</dbReference>
<dbReference type="SUPFAM" id="SSF50814">
    <property type="entry name" value="Lipocalins"/>
    <property type="match status" value="1"/>
</dbReference>
<comment type="similarity">
    <text evidence="2 8">Belongs to the calycin superfamily. Lipocalin family.</text>
</comment>
<evidence type="ECO:0000313" key="13">
    <source>
        <dbReference type="Proteomes" id="UP000006813"/>
    </source>
</evidence>
<gene>
    <name evidence="12" type="ORF">GW7_01929</name>
</gene>
<dbReference type="InterPro" id="IPR002345">
    <property type="entry name" value="Lipocalin"/>
</dbReference>
<dbReference type="GO" id="GO:0036094">
    <property type="term" value="F:small molecule binding"/>
    <property type="evidence" value="ECO:0007669"/>
    <property type="project" value="InterPro"/>
</dbReference>
<feature type="signal peptide" evidence="10">
    <location>
        <begin position="1"/>
        <end position="20"/>
    </location>
</feature>
<keyword evidence="5 10" id="KW-0732">Signal</keyword>
<feature type="domain" description="Lipocalin/cytosolic fatty-acid binding" evidence="11">
    <location>
        <begin position="46"/>
        <end position="186"/>
    </location>
</feature>
<evidence type="ECO:0000313" key="12">
    <source>
        <dbReference type="EMBL" id="EHA99969.1"/>
    </source>
</evidence>
<sequence length="251" mass="28201">MALGLLCLGLILLGGLQTKAFFPDMIKIPPLNKVPFQPDFQDDQFQGKWYSLGVADNTIQNGNGSQLTMYSVNYELQDDHSFNVNTSMLRDEVCEHSVETLFPGFQPGQFTLGNLTSYRGVMSYIVRVAATNYSHFAMVYVEKIVRFKWYYKMTLYGRTKKLRHKLKERFIKFTTSLDFTKDNIAFSVPIGNDQMGEGGGDMRFSRPDAAQSTTGDRKESISQSSHRRGGNDQSRVCSSPGILAPSGSLRV</sequence>
<dbReference type="PROSITE" id="PS00213">
    <property type="entry name" value="LIPOCALIN"/>
    <property type="match status" value="1"/>
</dbReference>
<dbReference type="PRINTS" id="PR01275">
    <property type="entry name" value="NGELATINASE"/>
</dbReference>
<evidence type="ECO:0000256" key="3">
    <source>
        <dbReference type="ARBA" id="ARBA00022448"/>
    </source>
</evidence>
<feature type="chain" id="PRO_5003473663" evidence="10">
    <location>
        <begin position="21"/>
        <end position="251"/>
    </location>
</feature>
<dbReference type="Pfam" id="PF00061">
    <property type="entry name" value="Lipocalin"/>
    <property type="match status" value="1"/>
</dbReference>
<organism evidence="12 13">
    <name type="scientific">Heterocephalus glaber</name>
    <name type="common">Naked mole rat</name>
    <dbReference type="NCBI Taxonomy" id="10181"/>
    <lineage>
        <taxon>Eukaryota</taxon>
        <taxon>Metazoa</taxon>
        <taxon>Chordata</taxon>
        <taxon>Craniata</taxon>
        <taxon>Vertebrata</taxon>
        <taxon>Euteleostomi</taxon>
        <taxon>Mammalia</taxon>
        <taxon>Eutheria</taxon>
        <taxon>Euarchontoglires</taxon>
        <taxon>Glires</taxon>
        <taxon>Rodentia</taxon>
        <taxon>Hystricomorpha</taxon>
        <taxon>Bathyergidae</taxon>
        <taxon>Heterocephalus</taxon>
    </lineage>
</organism>
<dbReference type="PANTHER" id="PTHR11430">
    <property type="entry name" value="LIPOCALIN"/>
    <property type="match status" value="1"/>
</dbReference>
<dbReference type="AlphaFoldDB" id="G5ASF9"/>
<evidence type="ECO:0000256" key="4">
    <source>
        <dbReference type="ARBA" id="ARBA00022525"/>
    </source>
</evidence>
<feature type="region of interest" description="Disordered" evidence="9">
    <location>
        <begin position="197"/>
        <end position="251"/>
    </location>
</feature>
<dbReference type="InterPro" id="IPR012674">
    <property type="entry name" value="Calycin"/>
</dbReference>
<keyword evidence="3" id="KW-0813">Transport</keyword>
<keyword evidence="7" id="KW-0325">Glycoprotein</keyword>
<dbReference type="Proteomes" id="UP000006813">
    <property type="component" value="Unassembled WGS sequence"/>
</dbReference>
<keyword evidence="6" id="KW-1015">Disulfide bond</keyword>
<evidence type="ECO:0000256" key="1">
    <source>
        <dbReference type="ARBA" id="ARBA00004613"/>
    </source>
</evidence>
<dbReference type="CDD" id="cd19457">
    <property type="entry name" value="lipocalin_2-like"/>
    <property type="match status" value="1"/>
</dbReference>
<evidence type="ECO:0000259" key="11">
    <source>
        <dbReference type="Pfam" id="PF00061"/>
    </source>
</evidence>
<evidence type="ECO:0000256" key="6">
    <source>
        <dbReference type="ARBA" id="ARBA00023157"/>
    </source>
</evidence>
<dbReference type="GO" id="GO:0005615">
    <property type="term" value="C:extracellular space"/>
    <property type="evidence" value="ECO:0007669"/>
    <property type="project" value="TreeGrafter"/>
</dbReference>
<evidence type="ECO:0000256" key="9">
    <source>
        <dbReference type="SAM" id="MobiDB-lite"/>
    </source>
</evidence>
<evidence type="ECO:0000256" key="2">
    <source>
        <dbReference type="ARBA" id="ARBA00006889"/>
    </source>
</evidence>
<keyword evidence="4" id="KW-0964">Secreted</keyword>
<name>G5ASF9_HETGA</name>
<evidence type="ECO:0000256" key="10">
    <source>
        <dbReference type="SAM" id="SignalP"/>
    </source>
</evidence>
<protein>
    <submittedName>
        <fullName evidence="12">Neutrophil gelatinase-associated lipocalin</fullName>
    </submittedName>
</protein>
<dbReference type="EMBL" id="JH166728">
    <property type="protein sequence ID" value="EHA99969.1"/>
    <property type="molecule type" value="Genomic_DNA"/>
</dbReference>
<proteinExistence type="inferred from homology"/>
<dbReference type="InterPro" id="IPR022272">
    <property type="entry name" value="Lipocalin_CS"/>
</dbReference>
<evidence type="ECO:0000256" key="8">
    <source>
        <dbReference type="RuleBase" id="RU003695"/>
    </source>
</evidence>
<comment type="subcellular location">
    <subcellularLocation>
        <location evidence="1">Secreted</location>
    </subcellularLocation>
</comment>
<accession>G5ASF9</accession>
<dbReference type="STRING" id="10181.G5ASF9"/>
<dbReference type="OMA" id="YMIRILP"/>
<evidence type="ECO:0000256" key="5">
    <source>
        <dbReference type="ARBA" id="ARBA00022729"/>
    </source>
</evidence>
<dbReference type="InParanoid" id="G5ASF9"/>